<dbReference type="InterPro" id="IPR020084">
    <property type="entry name" value="NUDIX_hydrolase_CS"/>
</dbReference>
<reference evidence="6 7" key="1">
    <citation type="submission" date="2018-06" db="EMBL/GenBank/DDBJ databases">
        <authorList>
            <consortium name="Pathogen Informatics"/>
            <person name="Doyle S."/>
        </authorList>
    </citation>
    <scope>NUCLEOTIDE SEQUENCE [LARGE SCALE GENOMIC DNA]</scope>
    <source>
        <strain evidence="6 7">NCTC10994</strain>
    </source>
</reference>
<evidence type="ECO:0000256" key="1">
    <source>
        <dbReference type="ARBA" id="ARBA00001946"/>
    </source>
</evidence>
<dbReference type="EC" id="3.6.1.-" evidence="6"/>
<dbReference type="EMBL" id="LS483468">
    <property type="protein sequence ID" value="SQI38795.1"/>
    <property type="molecule type" value="Genomic_DNA"/>
</dbReference>
<dbReference type="Gene3D" id="3.90.79.10">
    <property type="entry name" value="Nucleoside Triphosphate Pyrophosphohydrolase"/>
    <property type="match status" value="1"/>
</dbReference>
<dbReference type="PROSITE" id="PS00893">
    <property type="entry name" value="NUDIX_BOX"/>
    <property type="match status" value="1"/>
</dbReference>
<dbReference type="Pfam" id="PF00293">
    <property type="entry name" value="NUDIX"/>
    <property type="match status" value="1"/>
</dbReference>
<evidence type="ECO:0000313" key="7">
    <source>
        <dbReference type="Proteomes" id="UP000249091"/>
    </source>
</evidence>
<protein>
    <submittedName>
        <fullName evidence="6">MutT/NUDIX family protein</fullName>
        <ecNumber evidence="6">3.6.1.-</ecNumber>
    </submittedName>
</protein>
<proteinExistence type="inferred from homology"/>
<dbReference type="PRINTS" id="PR00502">
    <property type="entry name" value="NUDIXFAMILY"/>
</dbReference>
<gene>
    <name evidence="6" type="primary">nudI</name>
    <name evidence="6" type="ORF">NCTC10994_04037</name>
</gene>
<comment type="similarity">
    <text evidence="2 4">Belongs to the Nudix hydrolase family.</text>
</comment>
<organism evidence="6 7">
    <name type="scientific">Rhodococcus coprophilus</name>
    <dbReference type="NCBI Taxonomy" id="38310"/>
    <lineage>
        <taxon>Bacteria</taxon>
        <taxon>Bacillati</taxon>
        <taxon>Actinomycetota</taxon>
        <taxon>Actinomycetes</taxon>
        <taxon>Mycobacteriales</taxon>
        <taxon>Nocardiaceae</taxon>
        <taxon>Rhodococcus</taxon>
    </lineage>
</organism>
<dbReference type="InterPro" id="IPR000086">
    <property type="entry name" value="NUDIX_hydrolase_dom"/>
</dbReference>
<dbReference type="InterPro" id="IPR015797">
    <property type="entry name" value="NUDIX_hydrolase-like_dom_sf"/>
</dbReference>
<dbReference type="KEGG" id="rcr:NCTC10994_04037"/>
<sequence>MPVPDFVVRLRAHVGTAPLWLPGVSAVVVDDDHRVLLTRRADNGRWAVVSGILEPGEEPAAAALREVREETGVDAEIVRLTSVDVTAPIVYPNGDEAQYLDVSFLMRAVGGSARVADDENLEVGWFSPDALPEPLTDTSRLRLAKALEGGPEAWFRRP</sequence>
<accession>A0A2X4XFW6</accession>
<evidence type="ECO:0000256" key="3">
    <source>
        <dbReference type="ARBA" id="ARBA00022801"/>
    </source>
</evidence>
<dbReference type="AlphaFoldDB" id="A0A2X4XFW6"/>
<evidence type="ECO:0000256" key="4">
    <source>
        <dbReference type="RuleBase" id="RU003476"/>
    </source>
</evidence>
<name>A0A2X4XFW6_9NOCA</name>
<evidence type="ECO:0000259" key="5">
    <source>
        <dbReference type="PROSITE" id="PS51462"/>
    </source>
</evidence>
<dbReference type="PROSITE" id="PS51462">
    <property type="entry name" value="NUDIX"/>
    <property type="match status" value="1"/>
</dbReference>
<evidence type="ECO:0000313" key="6">
    <source>
        <dbReference type="EMBL" id="SQI38795.1"/>
    </source>
</evidence>
<dbReference type="RefSeq" id="WP_072699354.1">
    <property type="nucleotide sequence ID" value="NZ_JAFBBL010000001.1"/>
</dbReference>
<comment type="cofactor">
    <cofactor evidence="1">
        <name>Mg(2+)</name>
        <dbReference type="ChEBI" id="CHEBI:18420"/>
    </cofactor>
</comment>
<dbReference type="PANTHER" id="PTHR43046:SF16">
    <property type="entry name" value="ADP-RIBOSE PYROPHOSPHATASE YJHB-RELATED"/>
    <property type="match status" value="1"/>
</dbReference>
<evidence type="ECO:0000256" key="2">
    <source>
        <dbReference type="ARBA" id="ARBA00005582"/>
    </source>
</evidence>
<dbReference type="Proteomes" id="UP000249091">
    <property type="component" value="Chromosome 1"/>
</dbReference>
<dbReference type="STRING" id="1219011.GCA_001895045_01371"/>
<dbReference type="CDD" id="cd18879">
    <property type="entry name" value="NUDIX_Hydrolase"/>
    <property type="match status" value="1"/>
</dbReference>
<dbReference type="PANTHER" id="PTHR43046">
    <property type="entry name" value="GDP-MANNOSE MANNOSYL HYDROLASE"/>
    <property type="match status" value="1"/>
</dbReference>
<dbReference type="SUPFAM" id="SSF55811">
    <property type="entry name" value="Nudix"/>
    <property type="match status" value="1"/>
</dbReference>
<keyword evidence="3 4" id="KW-0378">Hydrolase</keyword>
<keyword evidence="7" id="KW-1185">Reference proteome</keyword>
<feature type="domain" description="Nudix hydrolase" evidence="5">
    <location>
        <begin position="19"/>
        <end position="148"/>
    </location>
</feature>
<dbReference type="InterPro" id="IPR020476">
    <property type="entry name" value="Nudix_hydrolase"/>
</dbReference>
<dbReference type="GO" id="GO:0016787">
    <property type="term" value="F:hydrolase activity"/>
    <property type="evidence" value="ECO:0007669"/>
    <property type="project" value="UniProtKB-KW"/>
</dbReference>